<organism evidence="4 5">
    <name type="scientific">Aspergillus fumigatus (strain CBS 144.89 / FGSC A1163 / CEA10)</name>
    <name type="common">Neosartorya fumigata</name>
    <dbReference type="NCBI Taxonomy" id="451804"/>
    <lineage>
        <taxon>Eukaryota</taxon>
        <taxon>Fungi</taxon>
        <taxon>Dikarya</taxon>
        <taxon>Ascomycota</taxon>
        <taxon>Pezizomycotina</taxon>
        <taxon>Eurotiomycetes</taxon>
        <taxon>Eurotiomycetidae</taxon>
        <taxon>Eurotiales</taxon>
        <taxon>Aspergillaceae</taxon>
        <taxon>Aspergillus</taxon>
        <taxon>Aspergillus subgen. Fumigati</taxon>
    </lineage>
</organism>
<sequence>MIEDNKSGGNSTKSAETLRETEPSSTGAVSVGFWDPALQETRKRIIYLWSRTVLGLCVFILSILSLYWAVQFRSEDRLHTLTVWVVDFDNQVDPYRNESITPIVGPAVTDVANRLIKSEREHVGYEIRSPADFNFDPWAVRQGVYDEHAYAAIIVNPNATTLLYEAVTNGHSSYDPTGAAQFIIISARDQATYSNYIEPALSWFQLEVFAEFGPRWIQTLTRESMDISRVPQAVNPAIGFYKVDLRPFGPAAATPSVTIGLIYLIIIAFFNTPFLMPVHMQFIKGDHPPLKNAQWLIWRLCSSILAYFFLSLFYSFVSLAFQIPFAHSPAPDTLPADDPNAYGHGSFVVFWMLNWVGMTALGLPCENMGMILGFPYSALFLIFWVITNVATGFYALDLAPGFFAWGYAFPLHRSKSSILRTALRLSNSCSCRGAPDYSLRHAFLDWTRLWHSVCVDRIVHHIIPICRICHALEDEARIVIFARDRSIHSNQFIILDTSQHNLFS</sequence>
<protein>
    <recommendedName>
        <fullName evidence="3">DUF3533 domain-containing protein</fullName>
    </recommendedName>
</protein>
<dbReference type="InterPro" id="IPR053001">
    <property type="entry name" value="MNNG_permease-like"/>
</dbReference>
<dbReference type="AlphaFoldDB" id="B0YEJ6"/>
<feature type="transmembrane region" description="Helical" evidence="2">
    <location>
        <begin position="257"/>
        <end position="276"/>
    </location>
</feature>
<keyword evidence="2" id="KW-1133">Transmembrane helix</keyword>
<evidence type="ECO:0000256" key="2">
    <source>
        <dbReference type="SAM" id="Phobius"/>
    </source>
</evidence>
<feature type="domain" description="DUF3533" evidence="3">
    <location>
        <begin position="53"/>
        <end position="415"/>
    </location>
</feature>
<dbReference type="OrthoDB" id="2140105at2759"/>
<reference evidence="4 5" key="1">
    <citation type="journal article" date="2008" name="PLoS Genet.">
        <title>Genomic islands in the pathogenic filamentous fungus Aspergillus fumigatus.</title>
        <authorList>
            <person name="Fedorova N.D."/>
            <person name="Khaldi N."/>
            <person name="Joardar V.S."/>
            <person name="Maiti R."/>
            <person name="Amedeo P."/>
            <person name="Anderson M.J."/>
            <person name="Crabtree J."/>
            <person name="Silva J.C."/>
            <person name="Badger J.H."/>
            <person name="Albarraq A."/>
            <person name="Angiuoli S."/>
            <person name="Bussey H."/>
            <person name="Bowyer P."/>
            <person name="Cotty P.J."/>
            <person name="Dyer P.S."/>
            <person name="Egan A."/>
            <person name="Galens K."/>
            <person name="Fraser-Liggett C.M."/>
            <person name="Haas B.J."/>
            <person name="Inman J.M."/>
            <person name="Kent R."/>
            <person name="Lemieux S."/>
            <person name="Malavazi I."/>
            <person name="Orvis J."/>
            <person name="Roemer T."/>
            <person name="Ronning C.M."/>
            <person name="Sundaram J.P."/>
            <person name="Sutton G."/>
            <person name="Turner G."/>
            <person name="Venter J.C."/>
            <person name="White O.R."/>
            <person name="Whitty B.R."/>
            <person name="Youngman P."/>
            <person name="Wolfe K.H."/>
            <person name="Goldman G.H."/>
            <person name="Wortman J.R."/>
            <person name="Jiang B."/>
            <person name="Denning D.W."/>
            <person name="Nierman W.C."/>
        </authorList>
    </citation>
    <scope>NUCLEOTIDE SEQUENCE [LARGE SCALE GENOMIC DNA]</scope>
    <source>
        <strain evidence="5">CBS 144.89 / FGSC A1163 / CEA10</strain>
    </source>
</reference>
<keyword evidence="5" id="KW-1185">Reference proteome</keyword>
<accession>B0YEJ6</accession>
<proteinExistence type="predicted"/>
<dbReference type="VEuPathDB" id="FungiDB:AFUB_099410"/>
<dbReference type="Proteomes" id="UP000001699">
    <property type="component" value="Unassembled WGS sequence"/>
</dbReference>
<dbReference type="HOGENOM" id="CLU_020178_1_0_1"/>
<dbReference type="PANTHER" id="PTHR34814">
    <property type="entry name" value="NITROSOGUANIDINE RESISTANCE PROTEIN SNG1"/>
    <property type="match status" value="1"/>
</dbReference>
<gene>
    <name evidence="4" type="ORF">AFUB_099410</name>
</gene>
<name>B0YEJ6_ASPFC</name>
<feature type="transmembrane region" description="Helical" evidence="2">
    <location>
        <begin position="341"/>
        <end position="361"/>
    </location>
</feature>
<dbReference type="InterPro" id="IPR022703">
    <property type="entry name" value="DUF3533"/>
</dbReference>
<keyword evidence="2" id="KW-0472">Membrane</keyword>
<dbReference type="PANTHER" id="PTHR34814:SF1">
    <property type="entry name" value="NITROSOGUANIDINE RESISTANCE PROTEIN SNG1"/>
    <property type="match status" value="1"/>
</dbReference>
<feature type="region of interest" description="Disordered" evidence="1">
    <location>
        <begin position="1"/>
        <end position="28"/>
    </location>
</feature>
<dbReference type="PhylomeDB" id="B0YEJ6"/>
<feature type="transmembrane region" description="Helical" evidence="2">
    <location>
        <begin position="368"/>
        <end position="386"/>
    </location>
</feature>
<dbReference type="EMBL" id="DS499603">
    <property type="protein sequence ID" value="EDP47340.1"/>
    <property type="molecule type" value="Genomic_DNA"/>
</dbReference>
<feature type="transmembrane region" description="Helical" evidence="2">
    <location>
        <begin position="296"/>
        <end position="321"/>
    </location>
</feature>
<evidence type="ECO:0000313" key="5">
    <source>
        <dbReference type="Proteomes" id="UP000001699"/>
    </source>
</evidence>
<dbReference type="GO" id="GO:0016020">
    <property type="term" value="C:membrane"/>
    <property type="evidence" value="ECO:0007669"/>
    <property type="project" value="TreeGrafter"/>
</dbReference>
<dbReference type="Pfam" id="PF12051">
    <property type="entry name" value="DUF3533"/>
    <property type="match status" value="1"/>
</dbReference>
<evidence type="ECO:0000256" key="1">
    <source>
        <dbReference type="SAM" id="MobiDB-lite"/>
    </source>
</evidence>
<evidence type="ECO:0000313" key="4">
    <source>
        <dbReference type="EMBL" id="EDP47340.1"/>
    </source>
</evidence>
<evidence type="ECO:0000259" key="3">
    <source>
        <dbReference type="Pfam" id="PF12051"/>
    </source>
</evidence>
<feature type="transmembrane region" description="Helical" evidence="2">
    <location>
        <begin position="48"/>
        <end position="70"/>
    </location>
</feature>
<keyword evidence="2" id="KW-0812">Transmembrane</keyword>